<organism evidence="6">
    <name type="scientific">viral metagenome</name>
    <dbReference type="NCBI Taxonomy" id="1070528"/>
    <lineage>
        <taxon>unclassified sequences</taxon>
        <taxon>metagenomes</taxon>
        <taxon>organismal metagenomes</taxon>
    </lineage>
</organism>
<feature type="compositionally biased region" description="Basic residues" evidence="4">
    <location>
        <begin position="14"/>
        <end position="27"/>
    </location>
</feature>
<feature type="domain" description="AN1-type" evidence="5">
    <location>
        <begin position="22"/>
        <end position="70"/>
    </location>
</feature>
<dbReference type="InterPro" id="IPR000058">
    <property type="entry name" value="Znf_AN1"/>
</dbReference>
<dbReference type="AlphaFoldDB" id="A0A6C0CNJ4"/>
<evidence type="ECO:0000256" key="2">
    <source>
        <dbReference type="ARBA" id="ARBA00022771"/>
    </source>
</evidence>
<dbReference type="SUPFAM" id="SSF118310">
    <property type="entry name" value="AN1-like Zinc finger"/>
    <property type="match status" value="1"/>
</dbReference>
<dbReference type="Gene3D" id="4.10.1110.10">
    <property type="entry name" value="AN1-like Zinc finger"/>
    <property type="match status" value="1"/>
</dbReference>
<keyword evidence="1" id="KW-0479">Metal-binding</keyword>
<evidence type="ECO:0000313" key="6">
    <source>
        <dbReference type="EMBL" id="QHT05797.1"/>
    </source>
</evidence>
<feature type="compositionally biased region" description="Basic and acidic residues" evidence="4">
    <location>
        <begin position="1"/>
        <end position="13"/>
    </location>
</feature>
<dbReference type="SMART" id="SM00154">
    <property type="entry name" value="ZnF_AN1"/>
    <property type="match status" value="1"/>
</dbReference>
<dbReference type="InterPro" id="IPR035896">
    <property type="entry name" value="AN1-like_Znf"/>
</dbReference>
<keyword evidence="2" id="KW-0863">Zinc-finger</keyword>
<dbReference type="EMBL" id="MN739460">
    <property type="protein sequence ID" value="QHT05797.1"/>
    <property type="molecule type" value="Genomic_DNA"/>
</dbReference>
<keyword evidence="3" id="KW-0862">Zinc</keyword>
<proteinExistence type="predicted"/>
<evidence type="ECO:0000256" key="3">
    <source>
        <dbReference type="ARBA" id="ARBA00022833"/>
    </source>
</evidence>
<dbReference type="GO" id="GO:0008270">
    <property type="term" value="F:zinc ion binding"/>
    <property type="evidence" value="ECO:0007669"/>
    <property type="project" value="UniProtKB-KW"/>
</dbReference>
<protein>
    <recommendedName>
        <fullName evidence="5">AN1-type domain-containing protein</fullName>
    </recommendedName>
</protein>
<evidence type="ECO:0000256" key="4">
    <source>
        <dbReference type="SAM" id="MobiDB-lite"/>
    </source>
</evidence>
<accession>A0A6C0CNJ4</accession>
<name>A0A6C0CNJ4_9ZZZZ</name>
<dbReference type="PROSITE" id="PS51039">
    <property type="entry name" value="ZF_AN1"/>
    <property type="match status" value="1"/>
</dbReference>
<reference evidence="6" key="1">
    <citation type="journal article" date="2020" name="Nature">
        <title>Giant virus diversity and host interactions through global metagenomics.</title>
        <authorList>
            <person name="Schulz F."/>
            <person name="Roux S."/>
            <person name="Paez-Espino D."/>
            <person name="Jungbluth S."/>
            <person name="Walsh D.A."/>
            <person name="Denef V.J."/>
            <person name="McMahon K.D."/>
            <person name="Konstantinidis K.T."/>
            <person name="Eloe-Fadrosh E.A."/>
            <person name="Kyrpides N.C."/>
            <person name="Woyke T."/>
        </authorList>
    </citation>
    <scope>NUCLEOTIDE SEQUENCE</scope>
    <source>
        <strain evidence="6">GVMAG-M-3300021425-14</strain>
    </source>
</reference>
<feature type="region of interest" description="Disordered" evidence="4">
    <location>
        <begin position="1"/>
        <end position="27"/>
    </location>
</feature>
<evidence type="ECO:0000259" key="5">
    <source>
        <dbReference type="PROSITE" id="PS51039"/>
    </source>
</evidence>
<evidence type="ECO:0000256" key="1">
    <source>
        <dbReference type="ARBA" id="ARBA00022723"/>
    </source>
</evidence>
<sequence>MKLNNDEVKENKPKKEKKKKTKKKVPRCSHPDCRTKLRLTDMPCKCKLIFCGIHKPFYKHNCSYEVKPITKINGIGGGNFQKLEVI</sequence>